<dbReference type="EMBL" id="HBEY01051260">
    <property type="protein sequence ID" value="CAD8621269.1"/>
    <property type="molecule type" value="Transcribed_RNA"/>
</dbReference>
<feature type="region of interest" description="Disordered" evidence="2">
    <location>
        <begin position="10"/>
        <end position="34"/>
    </location>
</feature>
<dbReference type="PROSITE" id="PS50089">
    <property type="entry name" value="ZF_RING_2"/>
    <property type="match status" value="1"/>
</dbReference>
<keyword evidence="1" id="KW-0862">Zinc</keyword>
<feature type="non-terminal residue" evidence="4">
    <location>
        <position position="1"/>
    </location>
</feature>
<keyword evidence="1" id="KW-0863">Zinc-finger</keyword>
<sequence>VRRRCCSAAIHASSREGDPLPADEGHAKQKGRNTPKVAQMNIACPLCGKAPPSRPFILGCTHVLCDLCSTQSAQCPVCAASVTAAAPAWEERERQQSYVPSPSSSTTLGSLALADLSAIVGSQKRAPDGPHAAYAALTIKVKYMSATFEVDLHREAHELLHDRLSGMFAIPIDRLKVVHKGKILPTLAEELDHLIRPGMIVQLVGSRADKAQMVAAPGWLSRLIYPINSALIPLLSHAAWKDYARALKDWAWAVPRLVFLFVRSLFLQEPRE</sequence>
<evidence type="ECO:0000259" key="3">
    <source>
        <dbReference type="PROSITE" id="PS50089"/>
    </source>
</evidence>
<protein>
    <recommendedName>
        <fullName evidence="3">RING-type domain-containing protein</fullName>
    </recommendedName>
</protein>
<keyword evidence="1" id="KW-0479">Metal-binding</keyword>
<dbReference type="GO" id="GO:0008270">
    <property type="term" value="F:zinc ion binding"/>
    <property type="evidence" value="ECO:0007669"/>
    <property type="project" value="UniProtKB-KW"/>
</dbReference>
<reference evidence="4" key="1">
    <citation type="submission" date="2021-01" db="EMBL/GenBank/DDBJ databases">
        <authorList>
            <person name="Corre E."/>
            <person name="Pelletier E."/>
            <person name="Niang G."/>
            <person name="Scheremetjew M."/>
            <person name="Finn R."/>
            <person name="Kale V."/>
            <person name="Holt S."/>
            <person name="Cochrane G."/>
            <person name="Meng A."/>
            <person name="Brown T."/>
            <person name="Cohen L."/>
        </authorList>
    </citation>
    <scope>NUCLEOTIDE SEQUENCE</scope>
    <source>
        <strain evidence="4">PLY182g</strain>
    </source>
</reference>
<feature type="domain" description="RING-type" evidence="3">
    <location>
        <begin position="44"/>
        <end position="78"/>
    </location>
</feature>
<name>A0A7S0LVB0_9EUKA</name>
<dbReference type="InterPro" id="IPR013083">
    <property type="entry name" value="Znf_RING/FYVE/PHD"/>
</dbReference>
<accession>A0A7S0LVB0</accession>
<evidence type="ECO:0000256" key="1">
    <source>
        <dbReference type="PROSITE-ProRule" id="PRU00175"/>
    </source>
</evidence>
<dbReference type="SUPFAM" id="SSF57850">
    <property type="entry name" value="RING/U-box"/>
    <property type="match status" value="1"/>
</dbReference>
<dbReference type="SMART" id="SM00184">
    <property type="entry name" value="RING"/>
    <property type="match status" value="1"/>
</dbReference>
<gene>
    <name evidence="4" type="ORF">CPEL01642_LOCUS24652</name>
</gene>
<organism evidence="4">
    <name type="scientific">Coccolithus braarudii</name>
    <dbReference type="NCBI Taxonomy" id="221442"/>
    <lineage>
        <taxon>Eukaryota</taxon>
        <taxon>Haptista</taxon>
        <taxon>Haptophyta</taxon>
        <taxon>Prymnesiophyceae</taxon>
        <taxon>Coccolithales</taxon>
        <taxon>Coccolithaceae</taxon>
        <taxon>Coccolithus</taxon>
    </lineage>
</organism>
<proteinExistence type="predicted"/>
<evidence type="ECO:0000256" key="2">
    <source>
        <dbReference type="SAM" id="MobiDB-lite"/>
    </source>
</evidence>
<dbReference type="Gene3D" id="3.30.40.10">
    <property type="entry name" value="Zinc/RING finger domain, C3HC4 (zinc finger)"/>
    <property type="match status" value="1"/>
</dbReference>
<feature type="compositionally biased region" description="Basic and acidic residues" evidence="2">
    <location>
        <begin position="13"/>
        <end position="27"/>
    </location>
</feature>
<dbReference type="CDD" id="cd17039">
    <property type="entry name" value="Ubl_ubiquitin_like"/>
    <property type="match status" value="1"/>
</dbReference>
<evidence type="ECO:0000313" key="4">
    <source>
        <dbReference type="EMBL" id="CAD8621269.1"/>
    </source>
</evidence>
<dbReference type="AlphaFoldDB" id="A0A7S0LVB0"/>
<dbReference type="InterPro" id="IPR001841">
    <property type="entry name" value="Znf_RING"/>
</dbReference>